<comment type="caution">
    <text evidence="1">The sequence shown here is derived from an EMBL/GenBank/DDBJ whole genome shotgun (WGS) entry which is preliminary data.</text>
</comment>
<dbReference type="OMA" id="GGTDWHE"/>
<keyword evidence="2" id="KW-1185">Reference proteome</keyword>
<proteinExistence type="predicted"/>
<evidence type="ECO:0000313" key="1">
    <source>
        <dbReference type="EMBL" id="PTD04389.1"/>
    </source>
</evidence>
<sequence>MRNKRSILIGGTDWHEANSRKIQTHQDDVKFPRIRIRRDKMKDGLMRGRRDRELTVSQKMQRELQLSPFARSLDPELQCKQMICNATCVGTLLGNKLGRTLLEDQQQDLMYRPWAAVIVVQPNNER</sequence>
<dbReference type="OrthoDB" id="10283303at2759"/>
<dbReference type="AlphaFoldDB" id="A0A2T4GLF6"/>
<name>A0A2T4GLF6_FUSCU</name>
<reference evidence="1 2" key="1">
    <citation type="submission" date="2018-02" db="EMBL/GenBank/DDBJ databases">
        <title>Fusarium culmorum secondary metabolites in fungal-bacterial-plant interactions.</title>
        <authorList>
            <person name="Schmidt R."/>
        </authorList>
    </citation>
    <scope>NUCLEOTIDE SEQUENCE [LARGE SCALE GENOMIC DNA]</scope>
    <source>
        <strain evidence="1 2">PV</strain>
    </source>
</reference>
<accession>A0A2T4GLF6</accession>
<dbReference type="Proteomes" id="UP000241587">
    <property type="component" value="Unassembled WGS sequence"/>
</dbReference>
<dbReference type="EMBL" id="PVEM01000012">
    <property type="protein sequence ID" value="PTD04389.1"/>
    <property type="molecule type" value="Genomic_DNA"/>
</dbReference>
<protein>
    <submittedName>
        <fullName evidence="1">Uncharacterized protein</fullName>
    </submittedName>
</protein>
<organism evidence="1 2">
    <name type="scientific">Fusarium culmorum</name>
    <dbReference type="NCBI Taxonomy" id="5516"/>
    <lineage>
        <taxon>Eukaryota</taxon>
        <taxon>Fungi</taxon>
        <taxon>Dikarya</taxon>
        <taxon>Ascomycota</taxon>
        <taxon>Pezizomycotina</taxon>
        <taxon>Sordariomycetes</taxon>
        <taxon>Hypocreomycetidae</taxon>
        <taxon>Hypocreales</taxon>
        <taxon>Nectriaceae</taxon>
        <taxon>Fusarium</taxon>
    </lineage>
</organism>
<evidence type="ECO:0000313" key="2">
    <source>
        <dbReference type="Proteomes" id="UP000241587"/>
    </source>
</evidence>
<gene>
    <name evidence="1" type="ORF">FCULG_00000439</name>
</gene>